<evidence type="ECO:0000259" key="1">
    <source>
        <dbReference type="Pfam" id="PF18367"/>
    </source>
</evidence>
<proteinExistence type="predicted"/>
<organism evidence="3 4">
    <name type="scientific">Arenivirga flava</name>
    <dbReference type="NCBI Taxonomy" id="1930060"/>
    <lineage>
        <taxon>Bacteria</taxon>
        <taxon>Bacillati</taxon>
        <taxon>Actinomycetota</taxon>
        <taxon>Actinomycetes</taxon>
        <taxon>Micrococcales</taxon>
        <taxon>Microbacteriaceae</taxon>
        <taxon>Arenivirga</taxon>
    </lineage>
</organism>
<reference evidence="3 4" key="1">
    <citation type="journal article" date="2014" name="Int. J. Syst. Evol. Microbiol.">
        <title>Complete genome sequence of Corynebacterium casei LMG S-19264T (=DSM 44701T), isolated from a smear-ripened cheese.</title>
        <authorList>
            <consortium name="US DOE Joint Genome Institute (JGI-PGF)"/>
            <person name="Walter F."/>
            <person name="Albersmeier A."/>
            <person name="Kalinowski J."/>
            <person name="Ruckert C."/>
        </authorList>
    </citation>
    <scope>NUCLEOTIDE SEQUENCE [LARGE SCALE GENOMIC DNA]</scope>
    <source>
        <strain evidence="3 4">NBRC 112289</strain>
    </source>
</reference>
<protein>
    <submittedName>
        <fullName evidence="3">Transcriptional regulator</fullName>
    </submittedName>
</protein>
<sequence>MTENAAAWLTVPDLVEELGLGVGQIHRLLEDRALLAVRRDGVLVVPAEFIRDGEPVVGLAGTITLLADSGYSDDEAMRWLLAEEESLGRTPIASLRDGHKSAVRRAAQSLAF</sequence>
<dbReference type="RefSeq" id="WP_284229800.1">
    <property type="nucleotide sequence ID" value="NZ_BSUL01000001.1"/>
</dbReference>
<dbReference type="EMBL" id="BSUL01000001">
    <property type="protein sequence ID" value="GMA27298.1"/>
    <property type="molecule type" value="Genomic_DNA"/>
</dbReference>
<dbReference type="Proteomes" id="UP001157160">
    <property type="component" value="Unassembled WGS sequence"/>
</dbReference>
<dbReference type="Pfam" id="PF21531">
    <property type="entry name" value="Rv2175c_wHTH"/>
    <property type="match status" value="1"/>
</dbReference>
<dbReference type="AlphaFoldDB" id="A0AA37XA12"/>
<dbReference type="InterPro" id="IPR041098">
    <property type="entry name" value="Rv2175c_C"/>
</dbReference>
<evidence type="ECO:0000259" key="2">
    <source>
        <dbReference type="Pfam" id="PF21531"/>
    </source>
</evidence>
<name>A0AA37XA12_9MICO</name>
<keyword evidence="4" id="KW-1185">Reference proteome</keyword>
<feature type="domain" description="DNA-binding protein Rv2175c wHTH" evidence="2">
    <location>
        <begin position="6"/>
        <end position="50"/>
    </location>
</feature>
<dbReference type="GO" id="GO:0003677">
    <property type="term" value="F:DNA binding"/>
    <property type="evidence" value="ECO:0007669"/>
    <property type="project" value="InterPro"/>
</dbReference>
<feature type="domain" description="Rv2175c C-terminal" evidence="1">
    <location>
        <begin position="56"/>
        <end position="111"/>
    </location>
</feature>
<evidence type="ECO:0000313" key="4">
    <source>
        <dbReference type="Proteomes" id="UP001157160"/>
    </source>
</evidence>
<dbReference type="InterPro" id="IPR048576">
    <property type="entry name" value="Rv2175c_wHTH"/>
</dbReference>
<gene>
    <name evidence="3" type="ORF">GCM10025874_05510</name>
</gene>
<comment type="caution">
    <text evidence="3">The sequence shown here is derived from an EMBL/GenBank/DDBJ whole genome shotgun (WGS) entry which is preliminary data.</text>
</comment>
<accession>A0AA37XA12</accession>
<evidence type="ECO:0000313" key="3">
    <source>
        <dbReference type="EMBL" id="GMA27298.1"/>
    </source>
</evidence>
<dbReference type="Pfam" id="PF18367">
    <property type="entry name" value="Rv2175c_C"/>
    <property type="match status" value="1"/>
</dbReference>